<evidence type="ECO:0000313" key="1">
    <source>
        <dbReference type="EMBL" id="KAJ3806986.1"/>
    </source>
</evidence>
<keyword evidence="2" id="KW-1185">Reference proteome</keyword>
<evidence type="ECO:0000313" key="2">
    <source>
        <dbReference type="Proteomes" id="UP001163835"/>
    </source>
</evidence>
<accession>A0ACC1TQX2</accession>
<proteinExistence type="predicted"/>
<protein>
    <submittedName>
        <fullName evidence="1">Uncharacterized protein</fullName>
    </submittedName>
</protein>
<dbReference type="Proteomes" id="UP001163835">
    <property type="component" value="Unassembled WGS sequence"/>
</dbReference>
<organism evidence="1 2">
    <name type="scientific">Lentinula aff. lateritia</name>
    <dbReference type="NCBI Taxonomy" id="2804960"/>
    <lineage>
        <taxon>Eukaryota</taxon>
        <taxon>Fungi</taxon>
        <taxon>Dikarya</taxon>
        <taxon>Basidiomycota</taxon>
        <taxon>Agaricomycotina</taxon>
        <taxon>Agaricomycetes</taxon>
        <taxon>Agaricomycetidae</taxon>
        <taxon>Agaricales</taxon>
        <taxon>Marasmiineae</taxon>
        <taxon>Omphalotaceae</taxon>
        <taxon>Lentinula</taxon>
    </lineage>
</organism>
<sequence length="109" mass="12172">MSRSTLVAANTSLKMLVLRAGWSSKGATETATEDGNDLVMARVGRFPGTELEDGRPRVWEVVTEKRYVVRPWEAMGELKEVLGRLALQSVRRWGALVLFEGARRLTRVA</sequence>
<dbReference type="EMBL" id="MU795354">
    <property type="protein sequence ID" value="KAJ3806986.1"/>
    <property type="molecule type" value="Genomic_DNA"/>
</dbReference>
<gene>
    <name evidence="1" type="ORF">F5876DRAFT_68481</name>
</gene>
<reference evidence="1" key="1">
    <citation type="submission" date="2022-09" db="EMBL/GenBank/DDBJ databases">
        <title>A Global Phylogenomic Analysis of the Shiitake Genus Lentinula.</title>
        <authorList>
            <consortium name="DOE Joint Genome Institute"/>
            <person name="Sierra-Patev S."/>
            <person name="Min B."/>
            <person name="Naranjo-Ortiz M."/>
            <person name="Looney B."/>
            <person name="Konkel Z."/>
            <person name="Slot J.C."/>
            <person name="Sakamoto Y."/>
            <person name="Steenwyk J.L."/>
            <person name="Rokas A."/>
            <person name="Carro J."/>
            <person name="Camarero S."/>
            <person name="Ferreira P."/>
            <person name="Molpeceres G."/>
            <person name="Ruiz-Duenas F.J."/>
            <person name="Serrano A."/>
            <person name="Henrissat B."/>
            <person name="Drula E."/>
            <person name="Hughes K.W."/>
            <person name="Mata J.L."/>
            <person name="Ishikawa N.K."/>
            <person name="Vargas-Isla R."/>
            <person name="Ushijima S."/>
            <person name="Smith C.A."/>
            <person name="Ahrendt S."/>
            <person name="Andreopoulos W."/>
            <person name="He G."/>
            <person name="Labutti K."/>
            <person name="Lipzen A."/>
            <person name="Ng V."/>
            <person name="Riley R."/>
            <person name="Sandor L."/>
            <person name="Barry K."/>
            <person name="Martinez A.T."/>
            <person name="Xiao Y."/>
            <person name="Gibbons J.G."/>
            <person name="Terashima K."/>
            <person name="Grigoriev I.V."/>
            <person name="Hibbett D.S."/>
        </authorList>
    </citation>
    <scope>NUCLEOTIDE SEQUENCE</scope>
    <source>
        <strain evidence="1">TMI1499</strain>
    </source>
</reference>
<comment type="caution">
    <text evidence="1">The sequence shown here is derived from an EMBL/GenBank/DDBJ whole genome shotgun (WGS) entry which is preliminary data.</text>
</comment>
<name>A0ACC1TQX2_9AGAR</name>